<dbReference type="RefSeq" id="WP_194077289.1">
    <property type="nucleotide sequence ID" value="NZ_CP061839.1"/>
</dbReference>
<dbReference type="EMBL" id="CP061839">
    <property type="protein sequence ID" value="QOW61748.1"/>
    <property type="molecule type" value="Genomic_DNA"/>
</dbReference>
<gene>
    <name evidence="1" type="ORF">IFE08_05080</name>
</gene>
<reference evidence="1 2" key="1">
    <citation type="submission" date="2020-09" db="EMBL/GenBank/DDBJ databases">
        <title>Characterization of Treponema spp. from bovine digital dermatitis in Korea.</title>
        <authorList>
            <person name="Espiritu H.M."/>
            <person name="Cho Y.I."/>
            <person name="Mamuad L."/>
        </authorList>
    </citation>
    <scope>NUCLEOTIDE SEQUENCE [LARGE SCALE GENOMIC DNA]</scope>
    <source>
        <strain evidence="1 2">KS1</strain>
    </source>
</reference>
<dbReference type="AlphaFoldDB" id="A0A7S6WR04"/>
<proteinExistence type="predicted"/>
<evidence type="ECO:0000313" key="2">
    <source>
        <dbReference type="Proteomes" id="UP000593915"/>
    </source>
</evidence>
<dbReference type="Proteomes" id="UP000593915">
    <property type="component" value="Chromosome"/>
</dbReference>
<organism evidence="1 2">
    <name type="scientific">Treponema pedis</name>
    <dbReference type="NCBI Taxonomy" id="409322"/>
    <lineage>
        <taxon>Bacteria</taxon>
        <taxon>Pseudomonadati</taxon>
        <taxon>Spirochaetota</taxon>
        <taxon>Spirochaetia</taxon>
        <taxon>Spirochaetales</taxon>
        <taxon>Treponemataceae</taxon>
        <taxon>Treponema</taxon>
    </lineage>
</organism>
<sequence>MNVKNPYYPPPPPPRENYFVIKNRLNIKVPIINQLQPVMYIHIYIFRIFGIKV</sequence>
<accession>A0A7S6WR04</accession>
<evidence type="ECO:0000313" key="1">
    <source>
        <dbReference type="EMBL" id="QOW61748.1"/>
    </source>
</evidence>
<name>A0A7S6WR04_9SPIR</name>
<protein>
    <submittedName>
        <fullName evidence="1">Uncharacterized protein</fullName>
    </submittedName>
</protein>